<name>A0A8H5B6M8_9AGAR</name>
<feature type="region of interest" description="Disordered" evidence="1">
    <location>
        <begin position="333"/>
        <end position="413"/>
    </location>
</feature>
<dbReference type="InterPro" id="IPR046522">
    <property type="entry name" value="DUF6699"/>
</dbReference>
<proteinExistence type="predicted"/>
<feature type="compositionally biased region" description="Pro residues" evidence="1">
    <location>
        <begin position="41"/>
        <end position="50"/>
    </location>
</feature>
<feature type="compositionally biased region" description="Basic and acidic residues" evidence="1">
    <location>
        <begin position="229"/>
        <end position="239"/>
    </location>
</feature>
<protein>
    <recommendedName>
        <fullName evidence="2">DUF6699 domain-containing protein</fullName>
    </recommendedName>
</protein>
<feature type="compositionally biased region" description="Basic and acidic residues" evidence="1">
    <location>
        <begin position="372"/>
        <end position="381"/>
    </location>
</feature>
<feature type="compositionally biased region" description="Polar residues" evidence="1">
    <location>
        <begin position="361"/>
        <end position="371"/>
    </location>
</feature>
<feature type="domain" description="DUF6699" evidence="2">
    <location>
        <begin position="467"/>
        <end position="586"/>
    </location>
</feature>
<dbReference type="EMBL" id="JAACJJ010000033">
    <property type="protein sequence ID" value="KAF5317508.1"/>
    <property type="molecule type" value="Genomic_DNA"/>
</dbReference>
<evidence type="ECO:0000313" key="4">
    <source>
        <dbReference type="Proteomes" id="UP000567179"/>
    </source>
</evidence>
<feature type="region of interest" description="Disordered" evidence="1">
    <location>
        <begin position="197"/>
        <end position="306"/>
    </location>
</feature>
<feature type="compositionally biased region" description="Low complexity" evidence="1">
    <location>
        <begin position="75"/>
        <end position="92"/>
    </location>
</feature>
<organism evidence="3 4">
    <name type="scientific">Psilocybe cf. subviscida</name>
    <dbReference type="NCBI Taxonomy" id="2480587"/>
    <lineage>
        <taxon>Eukaryota</taxon>
        <taxon>Fungi</taxon>
        <taxon>Dikarya</taxon>
        <taxon>Basidiomycota</taxon>
        <taxon>Agaricomycotina</taxon>
        <taxon>Agaricomycetes</taxon>
        <taxon>Agaricomycetidae</taxon>
        <taxon>Agaricales</taxon>
        <taxon>Agaricineae</taxon>
        <taxon>Strophariaceae</taxon>
        <taxon>Psilocybe</taxon>
    </lineage>
</organism>
<reference evidence="3 4" key="1">
    <citation type="journal article" date="2020" name="ISME J.">
        <title>Uncovering the hidden diversity of litter-decomposition mechanisms in mushroom-forming fungi.</title>
        <authorList>
            <person name="Floudas D."/>
            <person name="Bentzer J."/>
            <person name="Ahren D."/>
            <person name="Johansson T."/>
            <person name="Persson P."/>
            <person name="Tunlid A."/>
        </authorList>
    </citation>
    <scope>NUCLEOTIDE SEQUENCE [LARGE SCALE GENOMIC DNA]</scope>
    <source>
        <strain evidence="3 4">CBS 101986</strain>
    </source>
</reference>
<evidence type="ECO:0000313" key="3">
    <source>
        <dbReference type="EMBL" id="KAF5317508.1"/>
    </source>
</evidence>
<evidence type="ECO:0000259" key="2">
    <source>
        <dbReference type="Pfam" id="PF20415"/>
    </source>
</evidence>
<evidence type="ECO:0000256" key="1">
    <source>
        <dbReference type="SAM" id="MobiDB-lite"/>
    </source>
</evidence>
<dbReference type="OrthoDB" id="2970175at2759"/>
<dbReference type="Proteomes" id="UP000567179">
    <property type="component" value="Unassembled WGS sequence"/>
</dbReference>
<accession>A0A8H5B6M8</accession>
<dbReference type="Pfam" id="PF20415">
    <property type="entry name" value="DUF6699"/>
    <property type="match status" value="1"/>
</dbReference>
<comment type="caution">
    <text evidence="3">The sequence shown here is derived from an EMBL/GenBank/DDBJ whole genome shotgun (WGS) entry which is preliminary data.</text>
</comment>
<gene>
    <name evidence="3" type="ORF">D9619_013132</name>
</gene>
<feature type="compositionally biased region" description="Pro residues" evidence="1">
    <location>
        <begin position="260"/>
        <end position="273"/>
    </location>
</feature>
<dbReference type="AlphaFoldDB" id="A0A8H5B6M8"/>
<keyword evidence="4" id="KW-1185">Reference proteome</keyword>
<sequence>MDPHAHTRRPIPPGRSSSPIITIPPFPSQSQSHPSPSTHLPYPPHPPYPPHLLNHPPHSGNFMPPYGYPPPMPTSTPAAQPHPQQQQPPQQQYMDPVQVRKHREREEAIAQMLQKASLPEYDNPEDQRIRQVAKKNGATVTRGLSKAWTDWYDDEQAKKYGEEPRRRSEWTSLPSLLAVDCRLFAENYPWLTEHLFRSSTGSSSRPRTTSTTDGRAPPVPYAEWDAVPVDDKPSKRPDHVPNAPLKSALKKTASLSAPGHVPPQQPAGPPPSSRPTSMSIGGGGDGGDRARTSRPSSKSSSIPVGTVVTAPSGLKLFKTKEKGQIHAMHPKYPNTLFTKMGDGTEDSPPPVHDIRPAMQHAHSSSTASPTESVHHGGERGHVPQRTRSRRNSTVEASRPPGIPPPNNYVTPHIKPADLATASPHGILAWPLADYHKRKADGTPYIYFDPAWNPFTSPKKQLKARRNMHYEELTAEELDMPMVVGAVARQVVITNRDLRQWPICINMPHSGQPIRVRDVFLFIHQSLAEPLTQHELVMLGDRRVEACQRHFQKRCEQSPDFTHIEERRGMKRVDLLKGRRLFRMLAPMPGNPFHFELVFDDRTEV</sequence>
<feature type="compositionally biased region" description="Low complexity" evidence="1">
    <location>
        <begin position="197"/>
        <end position="212"/>
    </location>
</feature>
<feature type="compositionally biased region" description="Low complexity" evidence="1">
    <location>
        <begin position="28"/>
        <end position="40"/>
    </location>
</feature>
<feature type="compositionally biased region" description="Low complexity" evidence="1">
    <location>
        <begin position="51"/>
        <end position="65"/>
    </location>
</feature>
<feature type="region of interest" description="Disordered" evidence="1">
    <location>
        <begin position="1"/>
        <end position="103"/>
    </location>
</feature>